<dbReference type="Proteomes" id="UP000713964">
    <property type="component" value="Unassembled WGS sequence"/>
</dbReference>
<dbReference type="EMBL" id="JABZXL010000026">
    <property type="protein sequence ID" value="MBF1659796.1"/>
    <property type="molecule type" value="Genomic_DNA"/>
</dbReference>
<organism evidence="1 2">
    <name type="scientific">Rothia mucilaginosa</name>
    <dbReference type="NCBI Taxonomy" id="43675"/>
    <lineage>
        <taxon>Bacteria</taxon>
        <taxon>Bacillati</taxon>
        <taxon>Actinomycetota</taxon>
        <taxon>Actinomycetes</taxon>
        <taxon>Micrococcales</taxon>
        <taxon>Micrococcaceae</taxon>
        <taxon>Rothia</taxon>
    </lineage>
</organism>
<comment type="caution">
    <text evidence="1">The sequence shown here is derived from an EMBL/GenBank/DDBJ whole genome shotgun (WGS) entry which is preliminary data.</text>
</comment>
<reference evidence="1" key="1">
    <citation type="submission" date="2020-04" db="EMBL/GenBank/DDBJ databases">
        <title>Deep metagenomics examines the oral microbiome during advanced dental caries in children, revealing novel taxa and co-occurrences with host molecules.</title>
        <authorList>
            <person name="Baker J.L."/>
            <person name="Morton J.T."/>
            <person name="Dinis M."/>
            <person name="Alvarez R."/>
            <person name="Tran N.C."/>
            <person name="Knight R."/>
            <person name="Edlund A."/>
        </authorList>
    </citation>
    <scope>NUCLEOTIDE SEQUENCE</scope>
    <source>
        <strain evidence="1">JCVI_29_bin.11</strain>
    </source>
</reference>
<protein>
    <submittedName>
        <fullName evidence="1">HK97 gp10 family phage protein</fullName>
    </submittedName>
</protein>
<proteinExistence type="predicted"/>
<gene>
    <name evidence="1" type="ORF">HXO58_08180</name>
</gene>
<evidence type="ECO:0000313" key="1">
    <source>
        <dbReference type="EMBL" id="MBF1659796.1"/>
    </source>
</evidence>
<evidence type="ECO:0000313" key="2">
    <source>
        <dbReference type="Proteomes" id="UP000713964"/>
    </source>
</evidence>
<sequence length="126" mass="13609">MLSVSHSGDFSRTQQFLAKILKPDIKSRLEAFGQAGVQALASATPQRSGATAAAWGYKVEQKGGVWGISWTNTNRQKGVPIAIILEYGHATGTGGWVRGRSYIPRAIQPIMDKIADDVWKVVTNAP</sequence>
<dbReference type="AlphaFoldDB" id="A0A930L4L7"/>
<accession>A0A930L4L7</accession>
<name>A0A930L4L7_9MICC</name>